<dbReference type="EMBL" id="JAHRIO010020077">
    <property type="protein sequence ID" value="MEQ2164039.1"/>
    <property type="molecule type" value="Genomic_DNA"/>
</dbReference>
<keyword evidence="2" id="KW-1185">Reference proteome</keyword>
<evidence type="ECO:0000313" key="2">
    <source>
        <dbReference type="Proteomes" id="UP001476798"/>
    </source>
</evidence>
<feature type="non-terminal residue" evidence="1">
    <location>
        <position position="68"/>
    </location>
</feature>
<dbReference type="Proteomes" id="UP001476798">
    <property type="component" value="Unassembled WGS sequence"/>
</dbReference>
<reference evidence="1 2" key="1">
    <citation type="submission" date="2021-06" db="EMBL/GenBank/DDBJ databases">
        <authorList>
            <person name="Palmer J.M."/>
        </authorList>
    </citation>
    <scope>NUCLEOTIDE SEQUENCE [LARGE SCALE GENOMIC DNA]</scope>
    <source>
        <strain evidence="1 2">GA_2019</strain>
        <tissue evidence="1">Muscle</tissue>
    </source>
</reference>
<proteinExistence type="predicted"/>
<organism evidence="1 2">
    <name type="scientific">Goodea atripinnis</name>
    <dbReference type="NCBI Taxonomy" id="208336"/>
    <lineage>
        <taxon>Eukaryota</taxon>
        <taxon>Metazoa</taxon>
        <taxon>Chordata</taxon>
        <taxon>Craniata</taxon>
        <taxon>Vertebrata</taxon>
        <taxon>Euteleostomi</taxon>
        <taxon>Actinopterygii</taxon>
        <taxon>Neopterygii</taxon>
        <taxon>Teleostei</taxon>
        <taxon>Neoteleostei</taxon>
        <taxon>Acanthomorphata</taxon>
        <taxon>Ovalentaria</taxon>
        <taxon>Atherinomorphae</taxon>
        <taxon>Cyprinodontiformes</taxon>
        <taxon>Goodeidae</taxon>
        <taxon>Goodea</taxon>
    </lineage>
</organism>
<sequence>LRQLWLNTKDVLELVCPPENMFPQLHLWLSVPWSAMSSTCLAFVLNATHPDPVEAGTSSQSALNLRLN</sequence>
<gene>
    <name evidence="1" type="ORF">GOODEAATRI_002427</name>
</gene>
<feature type="non-terminal residue" evidence="1">
    <location>
        <position position="1"/>
    </location>
</feature>
<comment type="caution">
    <text evidence="1">The sequence shown here is derived from an EMBL/GenBank/DDBJ whole genome shotgun (WGS) entry which is preliminary data.</text>
</comment>
<accession>A0ABV0MZJ4</accession>
<protein>
    <submittedName>
        <fullName evidence="1">Uncharacterized protein</fullName>
    </submittedName>
</protein>
<evidence type="ECO:0000313" key="1">
    <source>
        <dbReference type="EMBL" id="MEQ2164039.1"/>
    </source>
</evidence>
<name>A0ABV0MZJ4_9TELE</name>